<evidence type="ECO:0000313" key="8">
    <source>
        <dbReference type="Proteomes" id="UP000650833"/>
    </source>
</evidence>
<protein>
    <recommendedName>
        <fullName evidence="6">FYVE-type domain-containing protein</fullName>
    </recommendedName>
</protein>
<dbReference type="GO" id="GO:0008270">
    <property type="term" value="F:zinc ion binding"/>
    <property type="evidence" value="ECO:0007669"/>
    <property type="project" value="UniProtKB-KW"/>
</dbReference>
<dbReference type="OrthoDB" id="660555at2759"/>
<comment type="caution">
    <text evidence="7">The sequence shown here is derived from an EMBL/GenBank/DDBJ whole genome shotgun (WGS) entry which is preliminary data.</text>
</comment>
<dbReference type="PROSITE" id="PS50178">
    <property type="entry name" value="ZF_FYVE"/>
    <property type="match status" value="1"/>
</dbReference>
<evidence type="ECO:0000259" key="6">
    <source>
        <dbReference type="PROSITE" id="PS50178"/>
    </source>
</evidence>
<accession>A0A8H7QDT1</accession>
<dbReference type="SMART" id="SM00064">
    <property type="entry name" value="FYVE"/>
    <property type="match status" value="1"/>
</dbReference>
<evidence type="ECO:0000256" key="4">
    <source>
        <dbReference type="PROSITE-ProRule" id="PRU00091"/>
    </source>
</evidence>
<dbReference type="Gene3D" id="1.25.10.10">
    <property type="entry name" value="Leucine-rich Repeat Variant"/>
    <property type="match status" value="2"/>
</dbReference>
<evidence type="ECO:0000256" key="5">
    <source>
        <dbReference type="SAM" id="MobiDB-lite"/>
    </source>
</evidence>
<feature type="compositionally biased region" description="Basic and acidic residues" evidence="5">
    <location>
        <begin position="609"/>
        <end position="620"/>
    </location>
</feature>
<dbReference type="Gene3D" id="3.30.40.10">
    <property type="entry name" value="Zinc/RING finger domain, C3HC4 (zinc finger)"/>
    <property type="match status" value="1"/>
</dbReference>
<evidence type="ECO:0000256" key="1">
    <source>
        <dbReference type="ARBA" id="ARBA00022723"/>
    </source>
</evidence>
<keyword evidence="2 4" id="KW-0863">Zinc-finger</keyword>
<dbReference type="PANTHER" id="PTHR39490">
    <property type="entry name" value="ARRESTIN DOMAIN-CONTAINING PROTEIN D"/>
    <property type="match status" value="1"/>
</dbReference>
<keyword evidence="8" id="KW-1185">Reference proteome</keyword>
<dbReference type="InterPro" id="IPR017455">
    <property type="entry name" value="Znf_FYVE-rel"/>
</dbReference>
<feature type="compositionally biased region" description="Low complexity" evidence="5">
    <location>
        <begin position="645"/>
        <end position="655"/>
    </location>
</feature>
<sequence length="691" mass="77160">MQTYDDRLTFLLPRPVWVNDMDVAYCSSCNNTFGPLKRRHHCRNCGNIFCHDCSSRKVPLPQLGYGTKPVRVCNGCFDVAYLVTYAIDEDHGLSTQMHGARGLLELTEKDDEKDLHNMVAYGGVDALIWLCRSSKSIKLHHLTTTILAMLAEKESIRPVIITKWALPPLLFLVRFYTNIESSSNNKKSPANSVHSSIMTPSLTSNPSASSAADESTITNPVESRQSIILEIVINCTHILYQLSRAGILSLKEVISDGVFVTLLMLASFNIQNLQLEKGICSDKIPTTVEDEQQAVDRVAIIQSLAAKAISAISSLVSFQADIIELIQKTGKLSILLRSSNDEVRKYIAKTVAYLSLRNDKYKPALLFGDGSRALISILVVLPQEIQYSNYKKSRTADLAYYLSKDNADVENYDDKKKDQDNKTQVQSLNSAAVSHACCALANFATNNESQINLMSQPHLLEYICNVCHVFPQHIEIHRHVARCLANLALYEENNEAMLTNNKKSGEKKKYCFNVLPTLLMIGKDSKSGVQRHIVRAIDNLSSNVPINPPADHWRELFGDAYAYINQILQRQEEGRGEEPTVDIDTIKRAKSIVAREKLEATADTATIVDKEKSSAKENGKKKTSQVKAAEKEEGEEEEDYNLPDANTAVNTTTSSNEDEDEEPLEIDDSEETIKKAPKVSKNNKKKSKRNK</sequence>
<dbReference type="InterPro" id="IPR011011">
    <property type="entry name" value="Znf_FYVE_PHD"/>
</dbReference>
<dbReference type="SUPFAM" id="SSF48371">
    <property type="entry name" value="ARM repeat"/>
    <property type="match status" value="1"/>
</dbReference>
<dbReference type="InterPro" id="IPR000306">
    <property type="entry name" value="Znf_FYVE"/>
</dbReference>
<keyword evidence="3" id="KW-0862">Zinc</keyword>
<dbReference type="InterPro" id="IPR011989">
    <property type="entry name" value="ARM-like"/>
</dbReference>
<proteinExistence type="predicted"/>
<gene>
    <name evidence="7" type="ORF">INT46_005189</name>
</gene>
<feature type="compositionally biased region" description="Polar residues" evidence="5">
    <location>
        <begin position="189"/>
        <end position="217"/>
    </location>
</feature>
<dbReference type="InterPro" id="IPR016024">
    <property type="entry name" value="ARM-type_fold"/>
</dbReference>
<dbReference type="AlphaFoldDB" id="A0A8H7QDT1"/>
<feature type="compositionally biased region" description="Acidic residues" evidence="5">
    <location>
        <begin position="656"/>
        <end position="670"/>
    </location>
</feature>
<reference evidence="7" key="1">
    <citation type="submission" date="2020-12" db="EMBL/GenBank/DDBJ databases">
        <title>Metabolic potential, ecology and presence of endohyphal bacteria is reflected in genomic diversity of Mucoromycotina.</title>
        <authorList>
            <person name="Muszewska A."/>
            <person name="Okrasinska A."/>
            <person name="Steczkiewicz K."/>
            <person name="Drgas O."/>
            <person name="Orlowska M."/>
            <person name="Perlinska-Lenart U."/>
            <person name="Aleksandrzak-Piekarczyk T."/>
            <person name="Szatraj K."/>
            <person name="Zielenkiewicz U."/>
            <person name="Pilsyk S."/>
            <person name="Malc E."/>
            <person name="Mieczkowski P."/>
            <person name="Kruszewska J.S."/>
            <person name="Biernat P."/>
            <person name="Pawlowska J."/>
        </authorList>
    </citation>
    <scope>NUCLEOTIDE SEQUENCE</scope>
    <source>
        <strain evidence="7">CBS 226.32</strain>
    </source>
</reference>
<organism evidence="7 8">
    <name type="scientific">Mucor plumbeus</name>
    <dbReference type="NCBI Taxonomy" id="97098"/>
    <lineage>
        <taxon>Eukaryota</taxon>
        <taxon>Fungi</taxon>
        <taxon>Fungi incertae sedis</taxon>
        <taxon>Mucoromycota</taxon>
        <taxon>Mucoromycotina</taxon>
        <taxon>Mucoromycetes</taxon>
        <taxon>Mucorales</taxon>
        <taxon>Mucorineae</taxon>
        <taxon>Mucoraceae</taxon>
        <taxon>Mucor</taxon>
    </lineage>
</organism>
<dbReference type="PANTHER" id="PTHR39490:SF8">
    <property type="entry name" value="ZINC FINGER FYVE DOMAIN-CONTAINING PROTEIN 21"/>
    <property type="match status" value="1"/>
</dbReference>
<keyword evidence="1" id="KW-0479">Metal-binding</keyword>
<dbReference type="Proteomes" id="UP000650833">
    <property type="component" value="Unassembled WGS sequence"/>
</dbReference>
<dbReference type="SUPFAM" id="SSF57903">
    <property type="entry name" value="FYVE/PHD zinc finger"/>
    <property type="match status" value="1"/>
</dbReference>
<feature type="region of interest" description="Disordered" evidence="5">
    <location>
        <begin position="181"/>
        <end position="217"/>
    </location>
</feature>
<feature type="compositionally biased region" description="Acidic residues" evidence="5">
    <location>
        <begin position="632"/>
        <end position="641"/>
    </location>
</feature>
<evidence type="ECO:0000313" key="7">
    <source>
        <dbReference type="EMBL" id="KAG2190144.1"/>
    </source>
</evidence>
<dbReference type="InterPro" id="IPR013083">
    <property type="entry name" value="Znf_RING/FYVE/PHD"/>
</dbReference>
<feature type="domain" description="FYVE-type" evidence="6">
    <location>
        <begin position="20"/>
        <end position="81"/>
    </location>
</feature>
<feature type="region of interest" description="Disordered" evidence="5">
    <location>
        <begin position="609"/>
        <end position="691"/>
    </location>
</feature>
<dbReference type="Pfam" id="PF01363">
    <property type="entry name" value="FYVE"/>
    <property type="match status" value="1"/>
</dbReference>
<evidence type="ECO:0000256" key="3">
    <source>
        <dbReference type="ARBA" id="ARBA00022833"/>
    </source>
</evidence>
<feature type="compositionally biased region" description="Basic residues" evidence="5">
    <location>
        <begin position="675"/>
        <end position="691"/>
    </location>
</feature>
<dbReference type="EMBL" id="JAEPRC010001046">
    <property type="protein sequence ID" value="KAG2190144.1"/>
    <property type="molecule type" value="Genomic_DNA"/>
</dbReference>
<name>A0A8H7QDT1_9FUNG</name>
<evidence type="ECO:0000256" key="2">
    <source>
        <dbReference type="ARBA" id="ARBA00022771"/>
    </source>
</evidence>
<dbReference type="InterPro" id="IPR052113">
    <property type="entry name" value="FYVE-type_Zinc_Finger"/>
</dbReference>